<keyword evidence="1" id="KW-0472">Membrane</keyword>
<accession>A0A8D8T8C4</accession>
<protein>
    <submittedName>
        <fullName evidence="2">Uncharacterized protein</fullName>
    </submittedName>
</protein>
<keyword evidence="1" id="KW-1133">Transmembrane helix</keyword>
<evidence type="ECO:0000256" key="1">
    <source>
        <dbReference type="SAM" id="Phobius"/>
    </source>
</evidence>
<organism evidence="2">
    <name type="scientific">Cacopsylla melanoneura</name>
    <dbReference type="NCBI Taxonomy" id="428564"/>
    <lineage>
        <taxon>Eukaryota</taxon>
        <taxon>Metazoa</taxon>
        <taxon>Ecdysozoa</taxon>
        <taxon>Arthropoda</taxon>
        <taxon>Hexapoda</taxon>
        <taxon>Insecta</taxon>
        <taxon>Pterygota</taxon>
        <taxon>Neoptera</taxon>
        <taxon>Paraneoptera</taxon>
        <taxon>Hemiptera</taxon>
        <taxon>Sternorrhyncha</taxon>
        <taxon>Psylloidea</taxon>
        <taxon>Psyllidae</taxon>
        <taxon>Psyllinae</taxon>
        <taxon>Cacopsylla</taxon>
    </lineage>
</organism>
<sequence>MYRRNHARLGAKAFGRKEMSICSTTQEQSRQRLRVFRQFWFFFVVIMVFLAYRNRAYGQRRHGTDRRASHLRTHLSRLLWTDRRASSSWDPFEATCVHD</sequence>
<name>A0A8D8T8C4_9HEMI</name>
<dbReference type="EMBL" id="HBUF01253107">
    <property type="protein sequence ID" value="CAG6680711.1"/>
    <property type="molecule type" value="Transcribed_RNA"/>
</dbReference>
<dbReference type="AlphaFoldDB" id="A0A8D8T8C4"/>
<proteinExistence type="predicted"/>
<evidence type="ECO:0000313" key="2">
    <source>
        <dbReference type="EMBL" id="CAG6680711.1"/>
    </source>
</evidence>
<reference evidence="2" key="1">
    <citation type="submission" date="2021-05" db="EMBL/GenBank/DDBJ databases">
        <authorList>
            <person name="Alioto T."/>
            <person name="Alioto T."/>
            <person name="Gomez Garrido J."/>
        </authorList>
    </citation>
    <scope>NUCLEOTIDE SEQUENCE</scope>
</reference>
<keyword evidence="1" id="KW-0812">Transmembrane</keyword>
<feature type="transmembrane region" description="Helical" evidence="1">
    <location>
        <begin position="35"/>
        <end position="52"/>
    </location>
</feature>